<keyword evidence="3" id="KW-0547">Nucleotide-binding</keyword>
<comment type="caution">
    <text evidence="6">The sequence shown here is derived from an EMBL/GenBank/DDBJ whole genome shotgun (WGS) entry which is preliminary data.</text>
</comment>
<accession>A0A1Y2L7S0</accession>
<dbReference type="InterPro" id="IPR003439">
    <property type="entry name" value="ABC_transporter-like_ATP-bd"/>
</dbReference>
<keyword evidence="4" id="KW-0067">ATP-binding</keyword>
<protein>
    <submittedName>
        <fullName evidence="6">Histidinol phosphatase</fullName>
    </submittedName>
</protein>
<organism evidence="6 7">
    <name type="scientific">Thalassospira alkalitolerans</name>
    <dbReference type="NCBI Taxonomy" id="1293890"/>
    <lineage>
        <taxon>Bacteria</taxon>
        <taxon>Pseudomonadati</taxon>
        <taxon>Pseudomonadota</taxon>
        <taxon>Alphaproteobacteria</taxon>
        <taxon>Rhodospirillales</taxon>
        <taxon>Thalassospiraceae</taxon>
        <taxon>Thalassospira</taxon>
    </lineage>
</organism>
<reference evidence="6 7" key="1">
    <citation type="submission" date="2014-03" db="EMBL/GenBank/DDBJ databases">
        <title>The draft genome sequence of Thalassospira alkalitolerans JCM 18968.</title>
        <authorList>
            <person name="Lai Q."/>
            <person name="Shao Z."/>
        </authorList>
    </citation>
    <scope>NUCLEOTIDE SEQUENCE [LARGE SCALE GENOMIC DNA]</scope>
    <source>
        <strain evidence="6 7">JCM 18968</strain>
    </source>
</reference>
<dbReference type="InterPro" id="IPR003593">
    <property type="entry name" value="AAA+_ATPase"/>
</dbReference>
<comment type="similarity">
    <text evidence="1">Belongs to the ABC transporter superfamily.</text>
</comment>
<feature type="domain" description="ABC transporter" evidence="5">
    <location>
        <begin position="3"/>
        <end position="235"/>
    </location>
</feature>
<dbReference type="STRING" id="1293890.TALK_19335"/>
<evidence type="ECO:0000256" key="2">
    <source>
        <dbReference type="ARBA" id="ARBA00022448"/>
    </source>
</evidence>
<sequence length="266" mass="29417">MTLELRDVVWSAGYRKIIKNVSIRVEPGEFLGLIGPNGSGKTSLMSVLSGVRAPAGGRAMLAGRDMKKHGRRKLAQQIGFVEQQADTTDRLTAREAVSLGRTPYLSMLSPWSDRDDVIVERALGDVDMTHLADRFWHTLSGGEKQRIHIARALAQEPKFLLLDEPTNHLDIRHQLGLLELVNRLPVTVVAALHDLNHAAMYCDRIAMMCDGELVGIGSPADILTPENLRDVFGVDANIEHTADGFCLVRYHGSRRINVANKKDRVA</sequence>
<evidence type="ECO:0000313" key="6">
    <source>
        <dbReference type="EMBL" id="OSQ44295.1"/>
    </source>
</evidence>
<dbReference type="SUPFAM" id="SSF52540">
    <property type="entry name" value="P-loop containing nucleoside triphosphate hydrolases"/>
    <property type="match status" value="1"/>
</dbReference>
<dbReference type="SMART" id="SM00382">
    <property type="entry name" value="AAA"/>
    <property type="match status" value="1"/>
</dbReference>
<dbReference type="OrthoDB" id="9810077at2"/>
<dbReference type="AlphaFoldDB" id="A0A1Y2L7S0"/>
<proteinExistence type="inferred from homology"/>
<gene>
    <name evidence="6" type="ORF">TALK_19335</name>
</gene>
<dbReference type="EMBL" id="JFKB01000020">
    <property type="protein sequence ID" value="OSQ44295.1"/>
    <property type="molecule type" value="Genomic_DNA"/>
</dbReference>
<dbReference type="PANTHER" id="PTHR42794:SF2">
    <property type="entry name" value="ABC TRANSPORTER ATP-BINDING PROTEIN"/>
    <property type="match status" value="1"/>
</dbReference>
<dbReference type="PANTHER" id="PTHR42794">
    <property type="entry name" value="HEMIN IMPORT ATP-BINDING PROTEIN HMUV"/>
    <property type="match status" value="1"/>
</dbReference>
<dbReference type="FunFam" id="3.40.50.300:FF:000134">
    <property type="entry name" value="Iron-enterobactin ABC transporter ATP-binding protein"/>
    <property type="match status" value="1"/>
</dbReference>
<dbReference type="Pfam" id="PF00005">
    <property type="entry name" value="ABC_tran"/>
    <property type="match status" value="1"/>
</dbReference>
<evidence type="ECO:0000259" key="5">
    <source>
        <dbReference type="PROSITE" id="PS50893"/>
    </source>
</evidence>
<name>A0A1Y2L7S0_9PROT</name>
<evidence type="ECO:0000256" key="4">
    <source>
        <dbReference type="ARBA" id="ARBA00022840"/>
    </source>
</evidence>
<evidence type="ECO:0000256" key="3">
    <source>
        <dbReference type="ARBA" id="ARBA00022741"/>
    </source>
</evidence>
<keyword evidence="7" id="KW-1185">Reference proteome</keyword>
<dbReference type="GO" id="GO:0005524">
    <property type="term" value="F:ATP binding"/>
    <property type="evidence" value="ECO:0007669"/>
    <property type="project" value="UniProtKB-KW"/>
</dbReference>
<evidence type="ECO:0000256" key="1">
    <source>
        <dbReference type="ARBA" id="ARBA00005417"/>
    </source>
</evidence>
<dbReference type="RefSeq" id="WP_085620800.1">
    <property type="nucleotide sequence ID" value="NZ_JBLXAE010000025.1"/>
</dbReference>
<evidence type="ECO:0000313" key="7">
    <source>
        <dbReference type="Proteomes" id="UP000193396"/>
    </source>
</evidence>
<dbReference type="PROSITE" id="PS50893">
    <property type="entry name" value="ABC_TRANSPORTER_2"/>
    <property type="match status" value="1"/>
</dbReference>
<dbReference type="InterPro" id="IPR027417">
    <property type="entry name" value="P-loop_NTPase"/>
</dbReference>
<dbReference type="GO" id="GO:0016887">
    <property type="term" value="F:ATP hydrolysis activity"/>
    <property type="evidence" value="ECO:0007669"/>
    <property type="project" value="InterPro"/>
</dbReference>
<dbReference type="Proteomes" id="UP000193396">
    <property type="component" value="Unassembled WGS sequence"/>
</dbReference>
<dbReference type="CDD" id="cd03214">
    <property type="entry name" value="ABC_Iron-Siderophores_B12_Hemin"/>
    <property type="match status" value="1"/>
</dbReference>
<dbReference type="Gene3D" id="3.40.50.300">
    <property type="entry name" value="P-loop containing nucleotide triphosphate hydrolases"/>
    <property type="match status" value="1"/>
</dbReference>
<keyword evidence="2" id="KW-0813">Transport</keyword>